<evidence type="ECO:0008006" key="3">
    <source>
        <dbReference type="Google" id="ProtNLM"/>
    </source>
</evidence>
<evidence type="ECO:0000313" key="2">
    <source>
        <dbReference type="Proteomes" id="UP001352263"/>
    </source>
</evidence>
<proteinExistence type="predicted"/>
<accession>A0ABU6JHD3</accession>
<reference evidence="1 2" key="1">
    <citation type="submission" date="2023-10" db="EMBL/GenBank/DDBJ databases">
        <title>Noviherbaspirillum sp. CPCC 100848 genome assembly.</title>
        <authorList>
            <person name="Li X.Y."/>
            <person name="Fang X.M."/>
        </authorList>
    </citation>
    <scope>NUCLEOTIDE SEQUENCE [LARGE SCALE GENOMIC DNA]</scope>
    <source>
        <strain evidence="1 2">CPCC 100848</strain>
    </source>
</reference>
<dbReference type="EMBL" id="JAWIIV010000040">
    <property type="protein sequence ID" value="MEC4722953.1"/>
    <property type="molecule type" value="Genomic_DNA"/>
</dbReference>
<organism evidence="1 2">
    <name type="scientific">Noviherbaspirillum album</name>
    <dbReference type="NCBI Taxonomy" id="3080276"/>
    <lineage>
        <taxon>Bacteria</taxon>
        <taxon>Pseudomonadati</taxon>
        <taxon>Pseudomonadota</taxon>
        <taxon>Betaproteobacteria</taxon>
        <taxon>Burkholderiales</taxon>
        <taxon>Oxalobacteraceae</taxon>
        <taxon>Noviherbaspirillum</taxon>
    </lineage>
</organism>
<gene>
    <name evidence="1" type="ORF">RY831_27720</name>
</gene>
<name>A0ABU6JHD3_9BURK</name>
<dbReference type="Proteomes" id="UP001352263">
    <property type="component" value="Unassembled WGS sequence"/>
</dbReference>
<dbReference type="RefSeq" id="WP_326509580.1">
    <property type="nucleotide sequence ID" value="NZ_JAWIIV010000040.1"/>
</dbReference>
<evidence type="ECO:0000313" key="1">
    <source>
        <dbReference type="EMBL" id="MEC4722953.1"/>
    </source>
</evidence>
<protein>
    <recommendedName>
        <fullName evidence="3">DUF2188 domain-containing protein</fullName>
    </recommendedName>
</protein>
<comment type="caution">
    <text evidence="1">The sequence shown here is derived from an EMBL/GenBank/DDBJ whole genome shotgun (WGS) entry which is preliminary data.</text>
</comment>
<keyword evidence="2" id="KW-1185">Reference proteome</keyword>
<sequence length="67" mass="7661">MNAYIIKTPDGYLYPFADDLSLTDDLSQAGRFRSVEEARATAEERGYYDGGFEVVRLDLENEKANRH</sequence>